<dbReference type="Proteomes" id="UP000076603">
    <property type="component" value="Unassembled WGS sequence"/>
</dbReference>
<dbReference type="PANTHER" id="PTHR43392">
    <property type="entry name" value="AAA-TYPE ATPASE FAMILY PROTEIN / ANKYRIN REPEAT FAMILY PROTEIN"/>
    <property type="match status" value="1"/>
</dbReference>
<name>A0A161WJR6_9CLOT</name>
<dbReference type="SUPFAM" id="SSF52540">
    <property type="entry name" value="P-loop containing nucleoside triphosphate hydrolases"/>
    <property type="match status" value="2"/>
</dbReference>
<comment type="similarity">
    <text evidence="1">Belongs to the CbxX/CfxQ family.</text>
</comment>
<dbReference type="InterPro" id="IPR041627">
    <property type="entry name" value="AAA_lid_6"/>
</dbReference>
<feature type="domain" description="AAA+ ATPase" evidence="4">
    <location>
        <begin position="457"/>
        <end position="596"/>
    </location>
</feature>
<accession>A0A161WJR6</accession>
<keyword evidence="3" id="KW-0067">ATP-binding</keyword>
<dbReference type="PATRIC" id="fig|1121326.3.peg.1774"/>
<dbReference type="InterPro" id="IPR027417">
    <property type="entry name" value="P-loop_NTPase"/>
</dbReference>
<protein>
    <submittedName>
        <fullName evidence="5">Stage V sporulation protein K</fullName>
    </submittedName>
</protein>
<dbReference type="Pfam" id="PF17866">
    <property type="entry name" value="AAA_lid_6"/>
    <property type="match status" value="1"/>
</dbReference>
<sequence>MYLYYEIILEFSLLPLTNNFKLSEHVKGIGDCAHKFNLENEDNSVFPYDIDNNKLSCFLRVNKNTDNTIVVESFKKLLCDNRFEWFRANENIELEKRVETLMISRIEREVCVYMLKEISDIKSPLLNVEDYEKFLNSEKSCCNEEEDSKLNLNGAFSIFKDIVGLQEFKNEMKAIARFADYSRKIKNEFNTKVMFPYHYVFTIDEGMGITSILKLMAEYLNKLGILNSSSVIEYKRPAASETGGESKIGHFRAVKDYGIVAIDVTGYLDDTEAYFNKLMDILWEFRGKVIFVFINSCRDGLKLNSLLEKIKSKVNCHHIDFKPYTDEELFKITDKLLNNDGFQLDVQAKEYFRSIIDTEKEMGNFQNIRTIQKIIDEVWVEKLFRLNEMNLNGTYDILTVEDFKAVEDDTNVIKKDIWDELNEIVGLDEVKKRIKEIAANTRIKKKLREIGVAEGNNCYHMFFLGNPGTGKTTVARILGKIFRQIGILEKGEVHEVSREGLVGKFVGQTAPKVREKVKEALGSILFIDEAYSIFGGEDKVDFGHEAVSTLVKEMEDNRDKFIVIMAGYPKEMETFMNMNPGLKERVPYKIEFPNYDAKDLTEIFFKILGKDYILESGVYEKIYELFLKICSNAGKNFSNGRVSRNIAERLKIKHSMRICEENSFSREGLLSIKLKDVNALYEDVDILDKINNSRGENKIIGFRDN</sequence>
<dbReference type="STRING" id="1121326.CLMAG_17910"/>
<dbReference type="Gene3D" id="3.40.50.300">
    <property type="entry name" value="P-loop containing nucleotide triphosphate hydrolases"/>
    <property type="match status" value="2"/>
</dbReference>
<dbReference type="Pfam" id="PF00004">
    <property type="entry name" value="AAA"/>
    <property type="match status" value="1"/>
</dbReference>
<evidence type="ECO:0000256" key="3">
    <source>
        <dbReference type="ARBA" id="ARBA00022840"/>
    </source>
</evidence>
<comment type="caution">
    <text evidence="5">The sequence shown here is derived from an EMBL/GenBank/DDBJ whole genome shotgun (WGS) entry which is preliminary data.</text>
</comment>
<dbReference type="SMART" id="SM00382">
    <property type="entry name" value="AAA"/>
    <property type="match status" value="1"/>
</dbReference>
<dbReference type="GO" id="GO:0005524">
    <property type="term" value="F:ATP binding"/>
    <property type="evidence" value="ECO:0007669"/>
    <property type="project" value="UniProtKB-KW"/>
</dbReference>
<proteinExistence type="inferred from homology"/>
<dbReference type="AlphaFoldDB" id="A0A161WJR6"/>
<organism evidence="5 6">
    <name type="scientific">Clostridium magnum DSM 2767</name>
    <dbReference type="NCBI Taxonomy" id="1121326"/>
    <lineage>
        <taxon>Bacteria</taxon>
        <taxon>Bacillati</taxon>
        <taxon>Bacillota</taxon>
        <taxon>Clostridia</taxon>
        <taxon>Eubacteriales</taxon>
        <taxon>Clostridiaceae</taxon>
        <taxon>Clostridium</taxon>
    </lineage>
</organism>
<dbReference type="EMBL" id="LWAE01000002">
    <property type="protein sequence ID" value="KZL91985.1"/>
    <property type="molecule type" value="Genomic_DNA"/>
</dbReference>
<evidence type="ECO:0000313" key="5">
    <source>
        <dbReference type="EMBL" id="KZL91985.1"/>
    </source>
</evidence>
<dbReference type="FunFam" id="3.40.50.300:FF:000216">
    <property type="entry name" value="Type VII secretion ATPase EccA"/>
    <property type="match status" value="1"/>
</dbReference>
<dbReference type="InterPro" id="IPR003959">
    <property type="entry name" value="ATPase_AAA_core"/>
</dbReference>
<dbReference type="GO" id="GO:0016887">
    <property type="term" value="F:ATP hydrolysis activity"/>
    <property type="evidence" value="ECO:0007669"/>
    <property type="project" value="InterPro"/>
</dbReference>
<dbReference type="PRINTS" id="PR00819">
    <property type="entry name" value="CBXCFQXSUPER"/>
</dbReference>
<reference evidence="5 6" key="1">
    <citation type="submission" date="2016-04" db="EMBL/GenBank/DDBJ databases">
        <title>Genome sequence of Clostridium magnum DSM 2767.</title>
        <authorList>
            <person name="Poehlein A."/>
            <person name="Uhlig R."/>
            <person name="Fischer R."/>
            <person name="Bahl H."/>
            <person name="Daniel R."/>
        </authorList>
    </citation>
    <scope>NUCLEOTIDE SEQUENCE [LARGE SCALE GENOMIC DNA]</scope>
    <source>
        <strain evidence="5 6">DSM 2767</strain>
    </source>
</reference>
<dbReference type="InterPro" id="IPR050773">
    <property type="entry name" value="CbxX/CfxQ_RuBisCO_ESX"/>
</dbReference>
<gene>
    <name evidence="5" type="primary">spoVK</name>
    <name evidence="5" type="ORF">CLMAG_17910</name>
</gene>
<dbReference type="InterPro" id="IPR003593">
    <property type="entry name" value="AAA+_ATPase"/>
</dbReference>
<dbReference type="InterPro" id="IPR000641">
    <property type="entry name" value="CbxX/CfxQ"/>
</dbReference>
<keyword evidence="6" id="KW-1185">Reference proteome</keyword>
<evidence type="ECO:0000313" key="6">
    <source>
        <dbReference type="Proteomes" id="UP000076603"/>
    </source>
</evidence>
<dbReference type="Gene3D" id="1.10.8.60">
    <property type="match status" value="1"/>
</dbReference>
<dbReference type="OrthoDB" id="9806903at2"/>
<dbReference type="RefSeq" id="WP_066621041.1">
    <property type="nucleotide sequence ID" value="NZ_FQXL01000004.1"/>
</dbReference>
<evidence type="ECO:0000256" key="2">
    <source>
        <dbReference type="ARBA" id="ARBA00022741"/>
    </source>
</evidence>
<keyword evidence="2" id="KW-0547">Nucleotide-binding</keyword>
<evidence type="ECO:0000256" key="1">
    <source>
        <dbReference type="ARBA" id="ARBA00010378"/>
    </source>
</evidence>
<evidence type="ECO:0000259" key="4">
    <source>
        <dbReference type="SMART" id="SM00382"/>
    </source>
</evidence>
<dbReference type="PANTHER" id="PTHR43392:SF2">
    <property type="entry name" value="AAA-TYPE ATPASE FAMILY PROTEIN _ ANKYRIN REPEAT FAMILY PROTEIN"/>
    <property type="match status" value="1"/>
</dbReference>